<dbReference type="AlphaFoldDB" id="A0A0D9WKL4"/>
<evidence type="ECO:0000256" key="2">
    <source>
        <dbReference type="SAM" id="SignalP"/>
    </source>
</evidence>
<dbReference type="Gene3D" id="3.40.33.10">
    <property type="entry name" value="CAP"/>
    <property type="match status" value="1"/>
</dbReference>
<accession>A0A0D9WKL4</accession>
<sequence length="211" mass="23343">MASSVHVVILLLSAATIILVHPAASFRIGINMGGNNNNQEQEHDQGGDESDGPGGLHSFTGGRGSYKFMAHEFLEAHNTVRARYGMKPLKWSNKLARYARRWAAARRFDCVLMHSPGSPYGENVFWGTGWDWRAIDAVKSWAGESNYYDWRAQTCRSGQECGHFTQVVWNDTELVGCGRSECVAGGVFITCSYEPPGNYKGEVPLTGYIDD</sequence>
<evidence type="ECO:0000313" key="5">
    <source>
        <dbReference type="Proteomes" id="UP000032180"/>
    </source>
</evidence>
<dbReference type="HOGENOM" id="CLU_080286_0_0_1"/>
<reference evidence="4 5" key="1">
    <citation type="submission" date="2012-08" db="EMBL/GenBank/DDBJ databases">
        <title>Oryza genome evolution.</title>
        <authorList>
            <person name="Wing R.A."/>
        </authorList>
    </citation>
    <scope>NUCLEOTIDE SEQUENCE</scope>
</reference>
<dbReference type="PROSITE" id="PS01010">
    <property type="entry name" value="CRISP_2"/>
    <property type="match status" value="1"/>
</dbReference>
<keyword evidence="2" id="KW-0732">Signal</keyword>
<feature type="signal peptide" evidence="2">
    <location>
        <begin position="1"/>
        <end position="25"/>
    </location>
</feature>
<organism evidence="4 5">
    <name type="scientific">Leersia perrieri</name>
    <dbReference type="NCBI Taxonomy" id="77586"/>
    <lineage>
        <taxon>Eukaryota</taxon>
        <taxon>Viridiplantae</taxon>
        <taxon>Streptophyta</taxon>
        <taxon>Embryophyta</taxon>
        <taxon>Tracheophyta</taxon>
        <taxon>Spermatophyta</taxon>
        <taxon>Magnoliopsida</taxon>
        <taxon>Liliopsida</taxon>
        <taxon>Poales</taxon>
        <taxon>Poaceae</taxon>
        <taxon>BOP clade</taxon>
        <taxon>Oryzoideae</taxon>
        <taxon>Oryzeae</taxon>
        <taxon>Oryzinae</taxon>
        <taxon>Leersia</taxon>
    </lineage>
</organism>
<reference evidence="4" key="3">
    <citation type="submission" date="2015-04" db="UniProtKB">
        <authorList>
            <consortium name="EnsemblPlants"/>
        </authorList>
    </citation>
    <scope>IDENTIFICATION</scope>
</reference>
<dbReference type="SMART" id="SM00198">
    <property type="entry name" value="SCP"/>
    <property type="match status" value="1"/>
</dbReference>
<evidence type="ECO:0000313" key="4">
    <source>
        <dbReference type="EnsemblPlants" id="LPERR05G23790.1"/>
    </source>
</evidence>
<dbReference type="SUPFAM" id="SSF55797">
    <property type="entry name" value="PR-1-like"/>
    <property type="match status" value="1"/>
</dbReference>
<dbReference type="Pfam" id="PF00188">
    <property type="entry name" value="CAP"/>
    <property type="match status" value="1"/>
</dbReference>
<keyword evidence="5" id="KW-1185">Reference proteome</keyword>
<feature type="region of interest" description="Disordered" evidence="1">
    <location>
        <begin position="35"/>
        <end position="56"/>
    </location>
</feature>
<dbReference type="InterPro" id="IPR018244">
    <property type="entry name" value="Allrgn_V5/Tpx1_CS"/>
</dbReference>
<dbReference type="PROSITE" id="PS01009">
    <property type="entry name" value="CRISP_1"/>
    <property type="match status" value="1"/>
</dbReference>
<feature type="chain" id="PRO_5002348790" description="SCP domain-containing protein" evidence="2">
    <location>
        <begin position="26"/>
        <end position="211"/>
    </location>
</feature>
<proteinExistence type="predicted"/>
<dbReference type="PANTHER" id="PTHR10334">
    <property type="entry name" value="CYSTEINE-RICH SECRETORY PROTEIN-RELATED"/>
    <property type="match status" value="1"/>
</dbReference>
<dbReference type="PRINTS" id="PR00837">
    <property type="entry name" value="V5TPXLIKE"/>
</dbReference>
<name>A0A0D9WKL4_9ORYZ</name>
<dbReference type="GO" id="GO:0005576">
    <property type="term" value="C:extracellular region"/>
    <property type="evidence" value="ECO:0007669"/>
    <property type="project" value="InterPro"/>
</dbReference>
<dbReference type="Gramene" id="LPERR05G23790.1">
    <property type="protein sequence ID" value="LPERR05G23790.1"/>
    <property type="gene ID" value="LPERR05G23790"/>
</dbReference>
<dbReference type="Proteomes" id="UP000032180">
    <property type="component" value="Chromosome 5"/>
</dbReference>
<feature type="domain" description="SCP" evidence="3">
    <location>
        <begin position="72"/>
        <end position="201"/>
    </location>
</feature>
<dbReference type="InterPro" id="IPR001283">
    <property type="entry name" value="CRISP-related"/>
</dbReference>
<evidence type="ECO:0000259" key="3">
    <source>
        <dbReference type="SMART" id="SM00198"/>
    </source>
</evidence>
<dbReference type="InterPro" id="IPR035940">
    <property type="entry name" value="CAP_sf"/>
</dbReference>
<protein>
    <recommendedName>
        <fullName evidence="3">SCP domain-containing protein</fullName>
    </recommendedName>
</protein>
<dbReference type="eggNOG" id="KOG3017">
    <property type="taxonomic scope" value="Eukaryota"/>
</dbReference>
<dbReference type="InterPro" id="IPR014044">
    <property type="entry name" value="CAP_dom"/>
</dbReference>
<evidence type="ECO:0000256" key="1">
    <source>
        <dbReference type="SAM" id="MobiDB-lite"/>
    </source>
</evidence>
<dbReference type="STRING" id="77586.A0A0D9WKL4"/>
<reference evidence="5" key="2">
    <citation type="submission" date="2013-12" db="EMBL/GenBank/DDBJ databases">
        <authorList>
            <person name="Yu Y."/>
            <person name="Lee S."/>
            <person name="de Baynast K."/>
            <person name="Wissotski M."/>
            <person name="Liu L."/>
            <person name="Talag J."/>
            <person name="Goicoechea J."/>
            <person name="Angelova A."/>
            <person name="Jetty R."/>
            <person name="Kudrna D."/>
            <person name="Golser W."/>
            <person name="Rivera L."/>
            <person name="Zhang J."/>
            <person name="Wing R."/>
        </authorList>
    </citation>
    <scope>NUCLEOTIDE SEQUENCE</scope>
</reference>
<dbReference type="EnsemblPlants" id="LPERR05G23790.1">
    <property type="protein sequence ID" value="LPERR05G23790.1"/>
    <property type="gene ID" value="LPERR05G23790"/>
</dbReference>
<dbReference type="FunFam" id="3.40.33.10:FF:000004">
    <property type="entry name" value="CAP, cysteine-rich secretory protein, antigen 5"/>
    <property type="match status" value="1"/>
</dbReference>